<comment type="catalytic activity">
    <reaction evidence="2">
        <text>phosphonoacetaldehyde + H2O = acetaldehyde + phosphate + H(+)</text>
        <dbReference type="Rhea" id="RHEA:18905"/>
        <dbReference type="ChEBI" id="CHEBI:15343"/>
        <dbReference type="ChEBI" id="CHEBI:15377"/>
        <dbReference type="ChEBI" id="CHEBI:15378"/>
        <dbReference type="ChEBI" id="CHEBI:43474"/>
        <dbReference type="ChEBI" id="CHEBI:58383"/>
        <dbReference type="EC" id="3.11.1.1"/>
    </reaction>
</comment>
<proteinExistence type="inferred from homology"/>
<accession>A0A0R1SN23</accession>
<keyword evidence="2 3" id="KW-0378">Hydrolase</keyword>
<comment type="cofactor">
    <cofactor evidence="2">
        <name>Mg(2+)</name>
        <dbReference type="ChEBI" id="CHEBI:18420"/>
    </cofactor>
    <text evidence="2">Binds 1 Mg(2+) ion per subunit.</text>
</comment>
<dbReference type="GO" id="GO:0019700">
    <property type="term" value="P:organic phosphonate catabolic process"/>
    <property type="evidence" value="ECO:0007669"/>
    <property type="project" value="InterPro"/>
</dbReference>
<dbReference type="SFLD" id="SFLDS00003">
    <property type="entry name" value="Haloacid_Dehalogenase"/>
    <property type="match status" value="1"/>
</dbReference>
<dbReference type="SFLD" id="SFLDG01135">
    <property type="entry name" value="C1.5.6:_HAD__Beta-PGM__Phospha"/>
    <property type="match status" value="1"/>
</dbReference>
<dbReference type="OrthoDB" id="5504491at2"/>
<dbReference type="HAMAP" id="MF_01375">
    <property type="entry name" value="PhnX"/>
    <property type="match status" value="1"/>
</dbReference>
<dbReference type="InterPro" id="IPR023214">
    <property type="entry name" value="HAD_sf"/>
</dbReference>
<reference evidence="3 4" key="1">
    <citation type="journal article" date="2015" name="Genome Announc.">
        <title>Expanding the biotechnology potential of lactobacilli through comparative genomics of 213 strains and associated genera.</title>
        <authorList>
            <person name="Sun Z."/>
            <person name="Harris H.M."/>
            <person name="McCann A."/>
            <person name="Guo C."/>
            <person name="Argimon S."/>
            <person name="Zhang W."/>
            <person name="Yang X."/>
            <person name="Jeffery I.B."/>
            <person name="Cooney J.C."/>
            <person name="Kagawa T.F."/>
            <person name="Liu W."/>
            <person name="Song Y."/>
            <person name="Salvetti E."/>
            <person name="Wrobel A."/>
            <person name="Rasinkangas P."/>
            <person name="Parkhill J."/>
            <person name="Rea M.C."/>
            <person name="O'Sullivan O."/>
            <person name="Ritari J."/>
            <person name="Douillard F.P."/>
            <person name="Paul Ross R."/>
            <person name="Yang R."/>
            <person name="Briner A.E."/>
            <person name="Felis G.E."/>
            <person name="de Vos W.M."/>
            <person name="Barrangou R."/>
            <person name="Klaenhammer T.R."/>
            <person name="Caufield P.W."/>
            <person name="Cui Y."/>
            <person name="Zhang H."/>
            <person name="O'Toole P.W."/>
        </authorList>
    </citation>
    <scope>NUCLEOTIDE SEQUENCE [LARGE SCALE GENOMIC DNA]</scope>
    <source>
        <strain evidence="3 4">DSM 14857</strain>
    </source>
</reference>
<name>A0A0R1SN23_9LACO</name>
<dbReference type="AlphaFoldDB" id="A0A0R1SN23"/>
<comment type="caution">
    <text evidence="3">The sequence shown here is derived from an EMBL/GenBank/DDBJ whole genome shotgun (WGS) entry which is preliminary data.</text>
</comment>
<dbReference type="SFLD" id="SFLDG01129">
    <property type="entry name" value="C1.5:_HAD__Beta-PGM__Phosphata"/>
    <property type="match status" value="1"/>
</dbReference>
<dbReference type="InterPro" id="IPR023198">
    <property type="entry name" value="PGP-like_dom2"/>
</dbReference>
<feature type="binding site" evidence="2">
    <location>
        <position position="8"/>
    </location>
    <ligand>
        <name>Mg(2+)</name>
        <dbReference type="ChEBI" id="CHEBI:18420"/>
    </ligand>
</feature>
<dbReference type="InterPro" id="IPR036412">
    <property type="entry name" value="HAD-like_sf"/>
</dbReference>
<dbReference type="GO" id="GO:0008967">
    <property type="term" value="F:phosphoglycolate phosphatase activity"/>
    <property type="evidence" value="ECO:0007669"/>
    <property type="project" value="TreeGrafter"/>
</dbReference>
<keyword evidence="2" id="KW-0460">Magnesium</keyword>
<dbReference type="Gene3D" id="3.40.50.1000">
    <property type="entry name" value="HAD superfamily/HAD-like"/>
    <property type="match status" value="1"/>
</dbReference>
<dbReference type="EMBL" id="AZFA01000014">
    <property type="protein sequence ID" value="KRL66395.1"/>
    <property type="molecule type" value="Genomic_DNA"/>
</dbReference>
<dbReference type="GO" id="GO:0000287">
    <property type="term" value="F:magnesium ion binding"/>
    <property type="evidence" value="ECO:0007669"/>
    <property type="project" value="UniProtKB-UniRule"/>
</dbReference>
<dbReference type="PATRIC" id="fig|1423815.3.peg.543"/>
<feature type="binding site" evidence="2">
    <location>
        <position position="10"/>
    </location>
    <ligand>
        <name>Mg(2+)</name>
        <dbReference type="ChEBI" id="CHEBI:18420"/>
    </ligand>
</feature>
<protein>
    <recommendedName>
        <fullName evidence="2">Phosphonoacetaldehyde hydrolase</fullName>
        <shortName evidence="2">Phosphonatase</shortName>
        <ecNumber evidence="2">3.11.1.1</ecNumber>
    </recommendedName>
    <alternativeName>
        <fullName evidence="2">Phosphonoacetaldehyde phosphonohydrolase</fullName>
    </alternativeName>
</protein>
<evidence type="ECO:0000313" key="3">
    <source>
        <dbReference type="EMBL" id="KRL66395.1"/>
    </source>
</evidence>
<dbReference type="Gene3D" id="1.10.150.240">
    <property type="entry name" value="Putative phosphatase, domain 2"/>
    <property type="match status" value="1"/>
</dbReference>
<dbReference type="NCBIfam" id="TIGR01422">
    <property type="entry name" value="phosphonatase"/>
    <property type="match status" value="1"/>
</dbReference>
<dbReference type="EC" id="3.11.1.1" evidence="2"/>
<dbReference type="RefSeq" id="WP_010624885.1">
    <property type="nucleotide sequence ID" value="NZ_AZFA01000014.1"/>
</dbReference>
<keyword evidence="4" id="KW-1185">Reference proteome</keyword>
<dbReference type="SUPFAM" id="SSF56784">
    <property type="entry name" value="HAD-like"/>
    <property type="match status" value="1"/>
</dbReference>
<evidence type="ECO:0000256" key="2">
    <source>
        <dbReference type="HAMAP-Rule" id="MF_01375"/>
    </source>
</evidence>
<keyword evidence="1 2" id="KW-0704">Schiff base</keyword>
<feature type="binding site" evidence="2">
    <location>
        <position position="183"/>
    </location>
    <ligand>
        <name>Mg(2+)</name>
        <dbReference type="ChEBI" id="CHEBI:18420"/>
    </ligand>
</feature>
<feature type="active site" description="Nucleophile" evidence="2">
    <location>
        <position position="8"/>
    </location>
</feature>
<dbReference type="InterPro" id="IPR050155">
    <property type="entry name" value="HAD-like_hydrolase_sf"/>
</dbReference>
<dbReference type="InterPro" id="IPR006323">
    <property type="entry name" value="Phosphonoacetald_hydro"/>
</dbReference>
<dbReference type="Proteomes" id="UP000051647">
    <property type="component" value="Unassembled WGS sequence"/>
</dbReference>
<feature type="active site" description="Schiff-base intermediate with substrate" evidence="2">
    <location>
        <position position="49"/>
    </location>
</feature>
<dbReference type="PANTHER" id="PTHR43434:SF19">
    <property type="entry name" value="PHOSPHONOACETALDEHYDE HYDROLASE"/>
    <property type="match status" value="1"/>
</dbReference>
<comment type="subunit">
    <text evidence="2">Homodimer.</text>
</comment>
<sequence length="262" mass="29520">MIEAVIFDWAGTTVDYGSLAPVVAFKTAFNAKKIYPTDEEIRRFMGMSKWDHIGELLSLDTVRQQWQQEYSNDPTEEDRKELYVMFESALMAHLVKSTELKPGLLDTIQFLKDNGIRVATTTGYTPEMMEALRVGAEKLGYRPEIILTSADVNDNGRPAPDMINKIMTEFEIDDPAKVIKIGDTIVDIEEGKNAGVKTVGIIEGSSLMGLTEEEFVNMTKDEQTDARAYVEREFDSVDADYVINSLSELPEVIRSLNQLKEM</sequence>
<keyword evidence="2" id="KW-0479">Metal-binding</keyword>
<dbReference type="Pfam" id="PF00702">
    <property type="entry name" value="Hydrolase"/>
    <property type="match status" value="1"/>
</dbReference>
<comment type="function">
    <text evidence="2">Involved in phosphonate degradation.</text>
</comment>
<evidence type="ECO:0000256" key="1">
    <source>
        <dbReference type="ARBA" id="ARBA00023270"/>
    </source>
</evidence>
<dbReference type="eggNOG" id="COG0637">
    <property type="taxonomic scope" value="Bacteria"/>
</dbReference>
<comment type="similarity">
    <text evidence="2">Belongs to the HAD-like hydrolase superfamily. PhnX family.</text>
</comment>
<dbReference type="GO" id="GO:0050194">
    <property type="term" value="F:phosphonoacetaldehyde hydrolase activity"/>
    <property type="evidence" value="ECO:0007669"/>
    <property type="project" value="UniProtKB-UniRule"/>
</dbReference>
<dbReference type="PANTHER" id="PTHR43434">
    <property type="entry name" value="PHOSPHOGLYCOLATE PHOSPHATASE"/>
    <property type="match status" value="1"/>
</dbReference>
<organism evidence="3 4">
    <name type="scientific">Companilactobacillus versmoldensis DSM 14857 = KCTC 3814</name>
    <dbReference type="NCBI Taxonomy" id="1423815"/>
    <lineage>
        <taxon>Bacteria</taxon>
        <taxon>Bacillati</taxon>
        <taxon>Bacillota</taxon>
        <taxon>Bacilli</taxon>
        <taxon>Lactobacillales</taxon>
        <taxon>Lactobacillaceae</taxon>
        <taxon>Companilactobacillus</taxon>
    </lineage>
</organism>
<dbReference type="STRING" id="1423815.FC27_GL000535"/>
<dbReference type="GO" id="GO:0006281">
    <property type="term" value="P:DNA repair"/>
    <property type="evidence" value="ECO:0007669"/>
    <property type="project" value="TreeGrafter"/>
</dbReference>
<dbReference type="GO" id="GO:0005829">
    <property type="term" value="C:cytosol"/>
    <property type="evidence" value="ECO:0007669"/>
    <property type="project" value="TreeGrafter"/>
</dbReference>
<evidence type="ECO:0000313" key="4">
    <source>
        <dbReference type="Proteomes" id="UP000051647"/>
    </source>
</evidence>
<gene>
    <name evidence="2" type="primary">phnX</name>
    <name evidence="3" type="ORF">FC27_GL000535</name>
</gene>